<feature type="transmembrane region" description="Helical" evidence="6">
    <location>
        <begin position="110"/>
        <end position="133"/>
    </location>
</feature>
<reference evidence="7 8" key="1">
    <citation type="journal article" date="2013" name="Genome Announc.">
        <title>Complete Genome Sequence of the Thermophilic and Facultatively Chemolithoautotrophic Sulfate Reducer Archaeoglobus sulfaticallidus Strain PM70-1T.</title>
        <authorList>
            <person name="Stokke R."/>
            <person name="Hocking W.P."/>
            <person name="Steinsbu B.O."/>
            <person name="Steen I.H."/>
        </authorList>
    </citation>
    <scope>NUCLEOTIDE SEQUENCE [LARGE SCALE GENOMIC DNA]</scope>
    <source>
        <strain evidence="7">PM70-1</strain>
    </source>
</reference>
<dbReference type="Proteomes" id="UP000013307">
    <property type="component" value="Chromosome"/>
</dbReference>
<sequence length="253" mass="29516">MIELIEKTAKEASAFFNNFFSSERTVYKNGFLQRVDPRIKIAGIFLLIVLTTTTFDVDKLLAVFFVVVLFLILSKIEVMLFLKRVWLFPLFSFIIVMPHMFGYSGINWDGFVYAAVFTFRVLIAVALLSLLILTTPFSDIVSAFRSYRLPETFVSIIVVTYRYIHLTFSELFRIILARESRRFRKMGFSEIWRNGGNAMGVFFIRVFERSERLHLASMARGGYRYKPYVKPYKLGSIEGFFILVISIALWWCI</sequence>
<protein>
    <submittedName>
        <fullName evidence="7">Cobalt ABC transporter, permease protein CbiQ</fullName>
    </submittedName>
</protein>
<dbReference type="PANTHER" id="PTHR34857:SF2">
    <property type="entry name" value="SLL0384 PROTEIN"/>
    <property type="match status" value="1"/>
</dbReference>
<feature type="transmembrane region" description="Helical" evidence="6">
    <location>
        <begin position="234"/>
        <end position="251"/>
    </location>
</feature>
<name>N0BDZ0_9EURY</name>
<evidence type="ECO:0000256" key="6">
    <source>
        <dbReference type="SAM" id="Phobius"/>
    </source>
</evidence>
<gene>
    <name evidence="7" type="ORF">Asulf_01878</name>
</gene>
<evidence type="ECO:0000256" key="3">
    <source>
        <dbReference type="ARBA" id="ARBA00022692"/>
    </source>
</evidence>
<dbReference type="RefSeq" id="WP_015591440.1">
    <property type="nucleotide sequence ID" value="NC_021169.1"/>
</dbReference>
<keyword evidence="4 6" id="KW-1133">Transmembrane helix</keyword>
<evidence type="ECO:0000256" key="4">
    <source>
        <dbReference type="ARBA" id="ARBA00022989"/>
    </source>
</evidence>
<dbReference type="PANTHER" id="PTHR34857">
    <property type="entry name" value="SLL0384 PROTEIN"/>
    <property type="match status" value="1"/>
</dbReference>
<dbReference type="AlphaFoldDB" id="N0BDZ0"/>
<dbReference type="GO" id="GO:0006824">
    <property type="term" value="P:cobalt ion transport"/>
    <property type="evidence" value="ECO:0007669"/>
    <property type="project" value="InterPro"/>
</dbReference>
<keyword evidence="8" id="KW-1185">Reference proteome</keyword>
<dbReference type="GeneID" id="15393512"/>
<evidence type="ECO:0000313" key="8">
    <source>
        <dbReference type="Proteomes" id="UP000013307"/>
    </source>
</evidence>
<comment type="subcellular location">
    <subcellularLocation>
        <location evidence="1">Cell membrane</location>
        <topology evidence="1">Multi-pass membrane protein</topology>
    </subcellularLocation>
</comment>
<dbReference type="GO" id="GO:0043190">
    <property type="term" value="C:ATP-binding cassette (ABC) transporter complex"/>
    <property type="evidence" value="ECO:0007669"/>
    <property type="project" value="InterPro"/>
</dbReference>
<evidence type="ECO:0000256" key="1">
    <source>
        <dbReference type="ARBA" id="ARBA00004651"/>
    </source>
</evidence>
<keyword evidence="3 6" id="KW-0812">Transmembrane</keyword>
<dbReference type="InterPro" id="IPR051611">
    <property type="entry name" value="ECF_transporter_component"/>
</dbReference>
<feature type="transmembrane region" description="Helical" evidence="6">
    <location>
        <begin position="85"/>
        <end position="103"/>
    </location>
</feature>
<feature type="transmembrane region" description="Helical" evidence="6">
    <location>
        <begin position="153"/>
        <end position="176"/>
    </location>
</feature>
<dbReference type="HOGENOM" id="CLU_056469_1_0_2"/>
<dbReference type="CDD" id="cd16914">
    <property type="entry name" value="EcfT"/>
    <property type="match status" value="1"/>
</dbReference>
<dbReference type="eggNOG" id="arCOG02250">
    <property type="taxonomic scope" value="Archaea"/>
</dbReference>
<accession>N0BDZ0</accession>
<evidence type="ECO:0000313" key="7">
    <source>
        <dbReference type="EMBL" id="AGK61844.1"/>
    </source>
</evidence>
<keyword evidence="2" id="KW-1003">Cell membrane</keyword>
<organism evidence="7 8">
    <name type="scientific">Archaeoglobus sulfaticallidus PM70-1</name>
    <dbReference type="NCBI Taxonomy" id="387631"/>
    <lineage>
        <taxon>Archaea</taxon>
        <taxon>Methanobacteriati</taxon>
        <taxon>Methanobacteriota</taxon>
        <taxon>Archaeoglobi</taxon>
        <taxon>Archaeoglobales</taxon>
        <taxon>Archaeoglobaceae</taxon>
        <taxon>Archaeoglobus</taxon>
    </lineage>
</organism>
<keyword evidence="5 6" id="KW-0472">Membrane</keyword>
<feature type="transmembrane region" description="Helical" evidence="6">
    <location>
        <begin position="44"/>
        <end position="73"/>
    </location>
</feature>
<evidence type="ECO:0000256" key="5">
    <source>
        <dbReference type="ARBA" id="ARBA00023136"/>
    </source>
</evidence>
<dbReference type="NCBIfam" id="TIGR02454">
    <property type="entry name" value="ECF_T_CbiQ"/>
    <property type="match status" value="1"/>
</dbReference>
<dbReference type="OrthoDB" id="51610at2157"/>
<evidence type="ECO:0000256" key="2">
    <source>
        <dbReference type="ARBA" id="ARBA00022475"/>
    </source>
</evidence>
<dbReference type="KEGG" id="ast:Asulf_01878"/>
<dbReference type="InterPro" id="IPR003339">
    <property type="entry name" value="ABC/ECF_trnsptr_transmembrane"/>
</dbReference>
<dbReference type="EMBL" id="CP005290">
    <property type="protein sequence ID" value="AGK61844.1"/>
    <property type="molecule type" value="Genomic_DNA"/>
</dbReference>
<dbReference type="Pfam" id="PF02361">
    <property type="entry name" value="CbiQ"/>
    <property type="match status" value="1"/>
</dbReference>
<dbReference type="InterPro" id="IPR012809">
    <property type="entry name" value="ECF_CbiQ"/>
</dbReference>
<proteinExistence type="predicted"/>
<dbReference type="STRING" id="387631.Asulf_01878"/>